<evidence type="ECO:0000313" key="1">
    <source>
        <dbReference type="EMBL" id="JAH84941.1"/>
    </source>
</evidence>
<reference evidence="1" key="1">
    <citation type="submission" date="2014-11" db="EMBL/GenBank/DDBJ databases">
        <authorList>
            <person name="Amaro Gonzalez C."/>
        </authorList>
    </citation>
    <scope>NUCLEOTIDE SEQUENCE</scope>
</reference>
<dbReference type="EMBL" id="GBXM01023636">
    <property type="protein sequence ID" value="JAH84941.1"/>
    <property type="molecule type" value="Transcribed_RNA"/>
</dbReference>
<organism evidence="1">
    <name type="scientific">Anguilla anguilla</name>
    <name type="common">European freshwater eel</name>
    <name type="synonym">Muraena anguilla</name>
    <dbReference type="NCBI Taxonomy" id="7936"/>
    <lineage>
        <taxon>Eukaryota</taxon>
        <taxon>Metazoa</taxon>
        <taxon>Chordata</taxon>
        <taxon>Craniata</taxon>
        <taxon>Vertebrata</taxon>
        <taxon>Euteleostomi</taxon>
        <taxon>Actinopterygii</taxon>
        <taxon>Neopterygii</taxon>
        <taxon>Teleostei</taxon>
        <taxon>Anguilliformes</taxon>
        <taxon>Anguillidae</taxon>
        <taxon>Anguilla</taxon>
    </lineage>
</organism>
<reference evidence="1" key="2">
    <citation type="journal article" date="2015" name="Fish Shellfish Immunol.">
        <title>Early steps in the European eel (Anguilla anguilla)-Vibrio vulnificus interaction in the gills: Role of the RtxA13 toxin.</title>
        <authorList>
            <person name="Callol A."/>
            <person name="Pajuelo D."/>
            <person name="Ebbesson L."/>
            <person name="Teles M."/>
            <person name="MacKenzie S."/>
            <person name="Amaro C."/>
        </authorList>
    </citation>
    <scope>NUCLEOTIDE SEQUENCE</scope>
</reference>
<sequence length="47" mass="5457">MQTPRVPDEIDPEQPSPRRQAYASAVFIHACLAWKWDQVEVLTQSFN</sequence>
<dbReference type="AlphaFoldDB" id="A0A0E9W3R9"/>
<name>A0A0E9W3R9_ANGAN</name>
<protein>
    <submittedName>
        <fullName evidence="1">Uncharacterized protein</fullName>
    </submittedName>
</protein>
<proteinExistence type="predicted"/>
<accession>A0A0E9W3R9</accession>